<protein>
    <recommendedName>
        <fullName evidence="2">Stage 0 sporulation protein A homolog</fullName>
    </recommendedName>
</protein>
<comment type="function">
    <text evidence="9">May play the central regulatory role in sporulation. It may be an element of the effector pathway responsible for the activation of sporulation genes in response to nutritional stress. Spo0A may act in concert with spo0H (a sigma factor) to control the expression of some genes that are critical to the sporulation process.</text>
</comment>
<dbReference type="PROSITE" id="PS50110">
    <property type="entry name" value="RESPONSE_REGULATORY"/>
    <property type="match status" value="1"/>
</dbReference>
<dbReference type="Pfam" id="PF00072">
    <property type="entry name" value="Response_reg"/>
    <property type="match status" value="1"/>
</dbReference>
<accession>A0ABT1EF04</accession>
<dbReference type="SUPFAM" id="SSF52172">
    <property type="entry name" value="CheY-like"/>
    <property type="match status" value="1"/>
</dbReference>
<evidence type="ECO:0000256" key="2">
    <source>
        <dbReference type="ARBA" id="ARBA00018672"/>
    </source>
</evidence>
<name>A0ABT1EF04_9FIRM</name>
<gene>
    <name evidence="13" type="ORF">NK125_14025</name>
</gene>
<dbReference type="PRINTS" id="PR00032">
    <property type="entry name" value="HTHARAC"/>
</dbReference>
<keyword evidence="7" id="KW-0238">DNA-binding</keyword>
<evidence type="ECO:0000313" key="13">
    <source>
        <dbReference type="EMBL" id="MCP1103517.1"/>
    </source>
</evidence>
<evidence type="ECO:0000256" key="7">
    <source>
        <dbReference type="ARBA" id="ARBA00023125"/>
    </source>
</evidence>
<dbReference type="PROSITE" id="PS01124">
    <property type="entry name" value="HTH_ARAC_FAMILY_2"/>
    <property type="match status" value="1"/>
</dbReference>
<dbReference type="InterPro" id="IPR011006">
    <property type="entry name" value="CheY-like_superfamily"/>
</dbReference>
<keyword evidence="3" id="KW-0963">Cytoplasm</keyword>
<evidence type="ECO:0000256" key="3">
    <source>
        <dbReference type="ARBA" id="ARBA00022490"/>
    </source>
</evidence>
<evidence type="ECO:0000256" key="4">
    <source>
        <dbReference type="ARBA" id="ARBA00022553"/>
    </source>
</evidence>
<feature type="modified residue" description="4-aspartylphosphate" evidence="10">
    <location>
        <position position="53"/>
    </location>
</feature>
<comment type="caution">
    <text evidence="13">The sequence shown here is derived from an EMBL/GenBank/DDBJ whole genome shotgun (WGS) entry which is preliminary data.</text>
</comment>
<evidence type="ECO:0000259" key="11">
    <source>
        <dbReference type="PROSITE" id="PS01124"/>
    </source>
</evidence>
<dbReference type="Gene3D" id="1.10.10.60">
    <property type="entry name" value="Homeodomain-like"/>
    <property type="match status" value="2"/>
</dbReference>
<evidence type="ECO:0000256" key="8">
    <source>
        <dbReference type="ARBA" id="ARBA00023163"/>
    </source>
</evidence>
<dbReference type="SMART" id="SM00342">
    <property type="entry name" value="HTH_ARAC"/>
    <property type="match status" value="1"/>
</dbReference>
<evidence type="ECO:0000256" key="9">
    <source>
        <dbReference type="ARBA" id="ARBA00024867"/>
    </source>
</evidence>
<organism evidence="13 14">
    <name type="scientific">Aequitasia blattaphilus</name>
    <dbReference type="NCBI Taxonomy" id="2949332"/>
    <lineage>
        <taxon>Bacteria</taxon>
        <taxon>Bacillati</taxon>
        <taxon>Bacillota</taxon>
        <taxon>Clostridia</taxon>
        <taxon>Lachnospirales</taxon>
        <taxon>Lachnospiraceae</taxon>
        <taxon>Aequitasia</taxon>
    </lineage>
</organism>
<keyword evidence="5" id="KW-0902">Two-component regulatory system</keyword>
<keyword evidence="4 10" id="KW-0597">Phosphoprotein</keyword>
<dbReference type="Pfam" id="PF12833">
    <property type="entry name" value="HTH_18"/>
    <property type="match status" value="1"/>
</dbReference>
<dbReference type="CDD" id="cd17536">
    <property type="entry name" value="REC_YesN-like"/>
    <property type="match status" value="1"/>
</dbReference>
<dbReference type="InterPro" id="IPR020449">
    <property type="entry name" value="Tscrpt_reg_AraC-type_HTH"/>
</dbReference>
<evidence type="ECO:0000256" key="5">
    <source>
        <dbReference type="ARBA" id="ARBA00023012"/>
    </source>
</evidence>
<dbReference type="SUPFAM" id="SSF46689">
    <property type="entry name" value="Homeodomain-like"/>
    <property type="match status" value="2"/>
</dbReference>
<feature type="domain" description="HTH araC/xylS-type" evidence="11">
    <location>
        <begin position="408"/>
        <end position="506"/>
    </location>
</feature>
<comment type="subcellular location">
    <subcellularLocation>
        <location evidence="1">Cytoplasm</location>
    </subcellularLocation>
</comment>
<dbReference type="InterPro" id="IPR051552">
    <property type="entry name" value="HptR"/>
</dbReference>
<keyword evidence="8" id="KW-0804">Transcription</keyword>
<dbReference type="InterPro" id="IPR009057">
    <property type="entry name" value="Homeodomain-like_sf"/>
</dbReference>
<reference evidence="13 14" key="1">
    <citation type="journal article" date="2022" name="Genome Biol. Evol.">
        <title>Host diet, physiology and behaviors set the stage for Lachnospiraceae cladogenesis.</title>
        <authorList>
            <person name="Vera-Ponce De Leon A."/>
            <person name="Schneider M."/>
            <person name="Jahnes B.C."/>
            <person name="Sadowski V."/>
            <person name="Camuy-Velez L.A."/>
            <person name="Duan J."/>
            <person name="Sabree Z.L."/>
        </authorList>
    </citation>
    <scope>NUCLEOTIDE SEQUENCE [LARGE SCALE GENOMIC DNA]</scope>
    <source>
        <strain evidence="13 14">PAL113</strain>
    </source>
</reference>
<keyword evidence="6" id="KW-0805">Transcription regulation</keyword>
<evidence type="ECO:0000256" key="10">
    <source>
        <dbReference type="PROSITE-ProRule" id="PRU00169"/>
    </source>
</evidence>
<evidence type="ECO:0000259" key="12">
    <source>
        <dbReference type="PROSITE" id="PS50110"/>
    </source>
</evidence>
<dbReference type="EMBL" id="JAMZFW010000030">
    <property type="protein sequence ID" value="MCP1103517.1"/>
    <property type="molecule type" value="Genomic_DNA"/>
</dbReference>
<dbReference type="SMART" id="SM00448">
    <property type="entry name" value="REC"/>
    <property type="match status" value="1"/>
</dbReference>
<dbReference type="RefSeq" id="WP_262067289.1">
    <property type="nucleotide sequence ID" value="NZ_JAMXOD010000030.1"/>
</dbReference>
<dbReference type="InterPro" id="IPR001789">
    <property type="entry name" value="Sig_transdc_resp-reg_receiver"/>
</dbReference>
<proteinExistence type="predicted"/>
<sequence>MRIVIVEDEIKIRTGMAKMIENETDHIIVGLGSNGEEGLEIIQRFKPDLVITDIRMPNLDGLEMLEKMYERKIQAQTIILSGYSEFSYAQKAIRFGVTDYLLKPLAPEDLLMTLDKVVKQMQAEEKENNRYAESQLGEFLFGKMENTTDSAEKIRELCGVELDSKVLIYAGYVGDAPSGYRELVEKELWDIREKYVGFNLYWFYQENIQIYFCVITAIDKGVDFLQIERTFYNRLMIHYQKCNEKPIWAMHYTKADQLKESVWKIREWIPYTLVLKEKGFIQEEDIVSIQKNDFKYPVEIIKDIKRGICSESIEQMRSGLESFYQYMLKLQIEPAEVKGGFIKLYYEILDVLLDFNKPLHDEFKDTNFLKILDAAVSENEVRNAYQDIVKLLLNAKTEREDISNYIIKKAINHIRENYKEGITLEETARKLKITPVYLSTLFNREVGINFSSFLKQFRMSQAKRLLKGSDLKIYEVAKEVGYQDPKYFAKVFKEELGVSPGDYRQES</sequence>
<feature type="domain" description="Response regulatory" evidence="12">
    <location>
        <begin position="2"/>
        <end position="118"/>
    </location>
</feature>
<dbReference type="Proteomes" id="UP001523566">
    <property type="component" value="Unassembled WGS sequence"/>
</dbReference>
<evidence type="ECO:0000256" key="6">
    <source>
        <dbReference type="ARBA" id="ARBA00023015"/>
    </source>
</evidence>
<dbReference type="PANTHER" id="PTHR42713">
    <property type="entry name" value="HISTIDINE KINASE-RELATED"/>
    <property type="match status" value="1"/>
</dbReference>
<keyword evidence="14" id="KW-1185">Reference proteome</keyword>
<dbReference type="Gene3D" id="3.40.50.2300">
    <property type="match status" value="1"/>
</dbReference>
<dbReference type="PANTHER" id="PTHR42713:SF3">
    <property type="entry name" value="TRANSCRIPTIONAL REGULATORY PROTEIN HPTR"/>
    <property type="match status" value="1"/>
</dbReference>
<dbReference type="InterPro" id="IPR018060">
    <property type="entry name" value="HTH_AraC"/>
</dbReference>
<evidence type="ECO:0000313" key="14">
    <source>
        <dbReference type="Proteomes" id="UP001523566"/>
    </source>
</evidence>
<evidence type="ECO:0000256" key="1">
    <source>
        <dbReference type="ARBA" id="ARBA00004496"/>
    </source>
</evidence>